<evidence type="ECO:0000313" key="2">
    <source>
        <dbReference type="EMBL" id="MCW4471161.1"/>
    </source>
</evidence>
<dbReference type="Proteomes" id="UP001209922">
    <property type="component" value="Unassembled WGS sequence"/>
</dbReference>
<feature type="region of interest" description="Disordered" evidence="1">
    <location>
        <begin position="1"/>
        <end position="27"/>
    </location>
</feature>
<accession>A0ABT3JRQ6</accession>
<gene>
    <name evidence="2" type="ORF">OK345_01385</name>
</gene>
<sequence>MSVLPLPGPTTTTSARRARATCADGPVRRSERHLHLGPRRPAVLGQRRLDGRDRLSFEPCPQFALGEIQMGGGRRHRFRLDDVQHDQPGRMRACQLRRPGQHDIAAGFEIEGGKDRTYLFHRRRLPRHRLSTHGHLRRIIIGEDFGMTARLDDGEQDPPGGARSP</sequence>
<evidence type="ECO:0000313" key="3">
    <source>
        <dbReference type="Proteomes" id="UP001209922"/>
    </source>
</evidence>
<name>A0ABT3JRQ6_9XANT</name>
<protein>
    <submittedName>
        <fullName evidence="2">Uncharacterized protein</fullName>
    </submittedName>
</protein>
<evidence type="ECO:0000256" key="1">
    <source>
        <dbReference type="SAM" id="MobiDB-lite"/>
    </source>
</evidence>
<dbReference type="EMBL" id="JAPCHY010000001">
    <property type="protein sequence ID" value="MCW4471161.1"/>
    <property type="molecule type" value="Genomic_DNA"/>
</dbReference>
<proteinExistence type="predicted"/>
<comment type="caution">
    <text evidence="2">The sequence shown here is derived from an EMBL/GenBank/DDBJ whole genome shotgun (WGS) entry which is preliminary data.</text>
</comment>
<keyword evidence="3" id="KW-1185">Reference proteome</keyword>
<reference evidence="2 3" key="1">
    <citation type="submission" date="2022-10" db="EMBL/GenBank/DDBJ databases">
        <title>Xanthomonas sp. H13-6.</title>
        <authorList>
            <person name="Liu X."/>
            <person name="Deng Z."/>
            <person name="Jiang Y."/>
            <person name="Yu T."/>
            <person name="Ai J."/>
        </authorList>
    </citation>
    <scope>NUCLEOTIDE SEQUENCE [LARGE SCALE GENOMIC DNA]</scope>
    <source>
        <strain evidence="2 3">H13-6</strain>
    </source>
</reference>
<organism evidence="2 3">
    <name type="scientific">Xanthomonas chitinilytica</name>
    <dbReference type="NCBI Taxonomy" id="2989819"/>
    <lineage>
        <taxon>Bacteria</taxon>
        <taxon>Pseudomonadati</taxon>
        <taxon>Pseudomonadota</taxon>
        <taxon>Gammaproteobacteria</taxon>
        <taxon>Lysobacterales</taxon>
        <taxon>Lysobacteraceae</taxon>
        <taxon>Xanthomonas</taxon>
    </lineage>
</organism>